<dbReference type="InterPro" id="IPR011707">
    <property type="entry name" value="Cu-oxidase-like_N"/>
</dbReference>
<organism evidence="3 4">
    <name type="scientific">Escallonia herrerae</name>
    <dbReference type="NCBI Taxonomy" id="1293975"/>
    <lineage>
        <taxon>Eukaryota</taxon>
        <taxon>Viridiplantae</taxon>
        <taxon>Streptophyta</taxon>
        <taxon>Embryophyta</taxon>
        <taxon>Tracheophyta</taxon>
        <taxon>Spermatophyta</taxon>
        <taxon>Magnoliopsida</taxon>
        <taxon>eudicotyledons</taxon>
        <taxon>Gunneridae</taxon>
        <taxon>Pentapetalae</taxon>
        <taxon>asterids</taxon>
        <taxon>campanulids</taxon>
        <taxon>Escalloniales</taxon>
        <taxon>Escalloniaceae</taxon>
        <taxon>Escallonia</taxon>
    </lineage>
</organism>
<comment type="similarity">
    <text evidence="1">Belongs to the multicopper oxidase family.</text>
</comment>
<accession>A0AA88VPN1</accession>
<protein>
    <recommendedName>
        <fullName evidence="2">Plastocyanin-like domain-containing protein</fullName>
    </recommendedName>
</protein>
<evidence type="ECO:0000313" key="4">
    <source>
        <dbReference type="Proteomes" id="UP001188597"/>
    </source>
</evidence>
<dbReference type="AlphaFoldDB" id="A0AA88VPN1"/>
<reference evidence="3" key="1">
    <citation type="submission" date="2022-12" db="EMBL/GenBank/DDBJ databases">
        <title>Draft genome assemblies for two species of Escallonia (Escalloniales).</title>
        <authorList>
            <person name="Chanderbali A."/>
            <person name="Dervinis C."/>
            <person name="Anghel I."/>
            <person name="Soltis D."/>
            <person name="Soltis P."/>
            <person name="Zapata F."/>
        </authorList>
    </citation>
    <scope>NUCLEOTIDE SEQUENCE</scope>
    <source>
        <strain evidence="3">UCBG64.0493</strain>
        <tissue evidence="3">Leaf</tissue>
    </source>
</reference>
<dbReference type="SUPFAM" id="SSF49503">
    <property type="entry name" value="Cupredoxins"/>
    <property type="match status" value="1"/>
</dbReference>
<dbReference type="GO" id="GO:0005507">
    <property type="term" value="F:copper ion binding"/>
    <property type="evidence" value="ECO:0007669"/>
    <property type="project" value="InterPro"/>
</dbReference>
<dbReference type="Gene3D" id="2.60.40.420">
    <property type="entry name" value="Cupredoxins - blue copper proteins"/>
    <property type="match status" value="1"/>
</dbReference>
<proteinExistence type="inferred from homology"/>
<feature type="domain" description="Plastocyanin-like" evidence="2">
    <location>
        <begin position="97"/>
        <end position="137"/>
    </location>
</feature>
<evidence type="ECO:0000313" key="3">
    <source>
        <dbReference type="EMBL" id="KAK3011589.1"/>
    </source>
</evidence>
<name>A0AA88VPN1_9ASTE</name>
<evidence type="ECO:0000256" key="1">
    <source>
        <dbReference type="ARBA" id="ARBA00010609"/>
    </source>
</evidence>
<keyword evidence="4" id="KW-1185">Reference proteome</keyword>
<gene>
    <name evidence="3" type="ORF">RJ639_012235</name>
</gene>
<sequence length="148" mass="16191">METNATTPPPLPLNADLLHCRTVPDMLHPTQICPTQCHYVSRLTSPTITTAPDIKTNAIDSKVVTNNHTSSVHNRDFGCVLAVASLGSKTRHFKWQVEYLYWSPDGVENVVMGINGRFPGPTIRAKVGDTISVHLTNINVQSDQANSS</sequence>
<comment type="caution">
    <text evidence="3">The sequence shown here is derived from an EMBL/GenBank/DDBJ whole genome shotgun (WGS) entry which is preliminary data.</text>
</comment>
<dbReference type="Proteomes" id="UP001188597">
    <property type="component" value="Unassembled WGS sequence"/>
</dbReference>
<dbReference type="InterPro" id="IPR008972">
    <property type="entry name" value="Cupredoxin"/>
</dbReference>
<dbReference type="Pfam" id="PF07732">
    <property type="entry name" value="Cu-oxidase_3"/>
    <property type="match status" value="1"/>
</dbReference>
<dbReference type="EMBL" id="JAVXUP010001445">
    <property type="protein sequence ID" value="KAK3011589.1"/>
    <property type="molecule type" value="Genomic_DNA"/>
</dbReference>
<evidence type="ECO:0000259" key="2">
    <source>
        <dbReference type="Pfam" id="PF07732"/>
    </source>
</evidence>